<feature type="transmembrane region" description="Helical" evidence="1">
    <location>
        <begin position="104"/>
        <end position="134"/>
    </location>
</feature>
<dbReference type="SUPFAM" id="SSF103473">
    <property type="entry name" value="MFS general substrate transporter"/>
    <property type="match status" value="1"/>
</dbReference>
<dbReference type="EMBL" id="BARU01022896">
    <property type="protein sequence ID" value="GAH47958.1"/>
    <property type="molecule type" value="Genomic_DNA"/>
</dbReference>
<name>X1HRS0_9ZZZZ</name>
<keyword evidence="1" id="KW-0812">Transmembrane</keyword>
<evidence type="ECO:0000256" key="1">
    <source>
        <dbReference type="SAM" id="Phobius"/>
    </source>
</evidence>
<sequence>VYFITSMLITDFFNDIPNEIQLQTATIFAGMIGVGYILGNAVFARLGDILFRKNKRNRARLATLCLIFSIPFAIILLLSLQPISVIELKITYPETIPTDQLWTYIFRTIGAIFVAYPSYIIFFIFALMASMLGAGPVANRNAIMIDVNMPEHKGTSASFFKLSEQLSKGITLLISYTLISILGSVFNMLFVTVFFWFPAAILWYLASKNVEKDMTYKSRILSERKQVSLIDYIFEVEIQMDRAIQKVQDARYYIHTNQAKFNELLEDALKIFKFCEHEG</sequence>
<dbReference type="InterPro" id="IPR036259">
    <property type="entry name" value="MFS_trans_sf"/>
</dbReference>
<organism evidence="2">
    <name type="scientific">marine sediment metagenome</name>
    <dbReference type="NCBI Taxonomy" id="412755"/>
    <lineage>
        <taxon>unclassified sequences</taxon>
        <taxon>metagenomes</taxon>
        <taxon>ecological metagenomes</taxon>
    </lineage>
</organism>
<proteinExistence type="predicted"/>
<feature type="non-terminal residue" evidence="2">
    <location>
        <position position="279"/>
    </location>
</feature>
<keyword evidence="1" id="KW-1133">Transmembrane helix</keyword>
<gene>
    <name evidence="2" type="ORF">S03H2_37232</name>
</gene>
<protein>
    <recommendedName>
        <fullName evidence="3">Major facilitator superfamily (MFS) profile domain-containing protein</fullName>
    </recommendedName>
</protein>
<feature type="transmembrane region" description="Helical" evidence="1">
    <location>
        <begin position="173"/>
        <end position="206"/>
    </location>
</feature>
<evidence type="ECO:0008006" key="3">
    <source>
        <dbReference type="Google" id="ProtNLM"/>
    </source>
</evidence>
<dbReference type="AlphaFoldDB" id="X1HRS0"/>
<feature type="transmembrane region" description="Helical" evidence="1">
    <location>
        <begin position="20"/>
        <end position="43"/>
    </location>
</feature>
<feature type="non-terminal residue" evidence="2">
    <location>
        <position position="1"/>
    </location>
</feature>
<comment type="caution">
    <text evidence="2">The sequence shown here is derived from an EMBL/GenBank/DDBJ whole genome shotgun (WGS) entry which is preliminary data.</text>
</comment>
<reference evidence="2" key="1">
    <citation type="journal article" date="2014" name="Front. Microbiol.">
        <title>High frequency of phylogenetically diverse reductive dehalogenase-homologous genes in deep subseafloor sedimentary metagenomes.</title>
        <authorList>
            <person name="Kawai M."/>
            <person name="Futagami T."/>
            <person name="Toyoda A."/>
            <person name="Takaki Y."/>
            <person name="Nishi S."/>
            <person name="Hori S."/>
            <person name="Arai W."/>
            <person name="Tsubouchi T."/>
            <person name="Morono Y."/>
            <person name="Uchiyama I."/>
            <person name="Ito T."/>
            <person name="Fujiyama A."/>
            <person name="Inagaki F."/>
            <person name="Takami H."/>
        </authorList>
    </citation>
    <scope>NUCLEOTIDE SEQUENCE</scope>
    <source>
        <strain evidence="2">Expedition CK06-06</strain>
    </source>
</reference>
<evidence type="ECO:0000313" key="2">
    <source>
        <dbReference type="EMBL" id="GAH47958.1"/>
    </source>
</evidence>
<keyword evidence="1" id="KW-0472">Membrane</keyword>
<accession>X1HRS0</accession>
<feature type="transmembrane region" description="Helical" evidence="1">
    <location>
        <begin position="64"/>
        <end position="84"/>
    </location>
</feature>